<dbReference type="GO" id="GO:0003995">
    <property type="term" value="F:acyl-CoA dehydrogenase activity"/>
    <property type="evidence" value="ECO:0007669"/>
    <property type="project" value="TreeGrafter"/>
</dbReference>
<organism evidence="10 11">
    <name type="scientific">Frankia nepalensis</name>
    <dbReference type="NCBI Taxonomy" id="1836974"/>
    <lineage>
        <taxon>Bacteria</taxon>
        <taxon>Bacillati</taxon>
        <taxon>Actinomycetota</taxon>
        <taxon>Actinomycetes</taxon>
        <taxon>Frankiales</taxon>
        <taxon>Frankiaceae</taxon>
        <taxon>Frankia</taxon>
    </lineage>
</organism>
<evidence type="ECO:0000259" key="8">
    <source>
        <dbReference type="Pfam" id="PF02770"/>
    </source>
</evidence>
<reference evidence="10" key="1">
    <citation type="submission" date="2020-12" db="EMBL/GenBank/DDBJ databases">
        <title>Genomic characterization of non-nitrogen-fixing Frankia strains.</title>
        <authorList>
            <person name="Carlos-Shanley C."/>
            <person name="Guerra T."/>
            <person name="Hahn D."/>
        </authorList>
    </citation>
    <scope>NUCLEOTIDE SEQUENCE</scope>
    <source>
        <strain evidence="10">CN6</strain>
    </source>
</reference>
<feature type="domain" description="Acyl-CoA dehydrogenase/oxidase C-terminal" evidence="7">
    <location>
        <begin position="233"/>
        <end position="368"/>
    </location>
</feature>
<dbReference type="Pfam" id="PF00441">
    <property type="entry name" value="Acyl-CoA_dh_1"/>
    <property type="match status" value="1"/>
</dbReference>
<evidence type="ECO:0000256" key="4">
    <source>
        <dbReference type="ARBA" id="ARBA00022827"/>
    </source>
</evidence>
<evidence type="ECO:0000313" key="10">
    <source>
        <dbReference type="EMBL" id="MBL7627282.1"/>
    </source>
</evidence>
<comment type="similarity">
    <text evidence="2 6">Belongs to the acyl-CoA dehydrogenase family.</text>
</comment>
<dbReference type="CDD" id="cd00567">
    <property type="entry name" value="ACAD"/>
    <property type="match status" value="1"/>
</dbReference>
<dbReference type="GO" id="GO:0050660">
    <property type="term" value="F:flavin adenine dinucleotide binding"/>
    <property type="evidence" value="ECO:0007669"/>
    <property type="project" value="InterPro"/>
</dbReference>
<dbReference type="InterPro" id="IPR009100">
    <property type="entry name" value="AcylCoA_DH/oxidase_NM_dom_sf"/>
</dbReference>
<evidence type="ECO:0000256" key="3">
    <source>
        <dbReference type="ARBA" id="ARBA00022630"/>
    </source>
</evidence>
<dbReference type="Gene3D" id="1.10.540.10">
    <property type="entry name" value="Acyl-CoA dehydrogenase/oxidase, N-terminal domain"/>
    <property type="match status" value="1"/>
</dbReference>
<dbReference type="PANTHER" id="PTHR43884">
    <property type="entry name" value="ACYL-COA DEHYDROGENASE"/>
    <property type="match status" value="1"/>
</dbReference>
<comment type="caution">
    <text evidence="10">The sequence shown here is derived from an EMBL/GenBank/DDBJ whole genome shotgun (WGS) entry which is preliminary data.</text>
</comment>
<dbReference type="SUPFAM" id="SSF47203">
    <property type="entry name" value="Acyl-CoA dehydrogenase C-terminal domain-like"/>
    <property type="match status" value="1"/>
</dbReference>
<dbReference type="InterPro" id="IPR013786">
    <property type="entry name" value="AcylCoA_DH/ox_N"/>
</dbReference>
<evidence type="ECO:0000259" key="9">
    <source>
        <dbReference type="Pfam" id="PF02771"/>
    </source>
</evidence>
<evidence type="ECO:0000256" key="6">
    <source>
        <dbReference type="RuleBase" id="RU362125"/>
    </source>
</evidence>
<dbReference type="AlphaFoldDB" id="A0A937RCE8"/>
<gene>
    <name evidence="10" type="ORF">I7412_08905</name>
</gene>
<dbReference type="Pfam" id="PF02771">
    <property type="entry name" value="Acyl-CoA_dh_N"/>
    <property type="match status" value="1"/>
</dbReference>
<keyword evidence="4 6" id="KW-0274">FAD</keyword>
<keyword evidence="5 6" id="KW-0560">Oxidoreductase</keyword>
<evidence type="ECO:0000256" key="2">
    <source>
        <dbReference type="ARBA" id="ARBA00009347"/>
    </source>
</evidence>
<feature type="domain" description="Acyl-CoA dehydrogenase/oxidase N-terminal" evidence="9">
    <location>
        <begin position="6"/>
        <end position="117"/>
    </location>
</feature>
<dbReference type="SUPFAM" id="SSF56645">
    <property type="entry name" value="Acyl-CoA dehydrogenase NM domain-like"/>
    <property type="match status" value="1"/>
</dbReference>
<evidence type="ECO:0000259" key="7">
    <source>
        <dbReference type="Pfam" id="PF00441"/>
    </source>
</evidence>
<protein>
    <submittedName>
        <fullName evidence="10">Acyl-CoA/acyl-ACP dehydrogenase</fullName>
    </submittedName>
</protein>
<dbReference type="Pfam" id="PF02770">
    <property type="entry name" value="Acyl-CoA_dh_M"/>
    <property type="match status" value="1"/>
</dbReference>
<evidence type="ECO:0000256" key="1">
    <source>
        <dbReference type="ARBA" id="ARBA00001974"/>
    </source>
</evidence>
<dbReference type="InterPro" id="IPR006091">
    <property type="entry name" value="Acyl-CoA_Oxase/DH_mid-dom"/>
</dbReference>
<dbReference type="Proteomes" id="UP000604475">
    <property type="component" value="Unassembled WGS sequence"/>
</dbReference>
<dbReference type="InterPro" id="IPR009075">
    <property type="entry name" value="AcylCo_DH/oxidase_C"/>
</dbReference>
<evidence type="ECO:0000313" key="11">
    <source>
        <dbReference type="Proteomes" id="UP000604475"/>
    </source>
</evidence>
<keyword evidence="3 6" id="KW-0285">Flavoprotein</keyword>
<evidence type="ECO:0000256" key="5">
    <source>
        <dbReference type="ARBA" id="ARBA00023002"/>
    </source>
</evidence>
<dbReference type="RefSeq" id="WP_203007969.1">
    <property type="nucleotide sequence ID" value="NZ_JADWYU010000152.1"/>
</dbReference>
<proteinExistence type="inferred from homology"/>
<dbReference type="InterPro" id="IPR036250">
    <property type="entry name" value="AcylCo_DH-like_C"/>
</dbReference>
<name>A0A937RCE8_9ACTN</name>
<dbReference type="InterPro" id="IPR037069">
    <property type="entry name" value="AcylCoA_DH/ox_N_sf"/>
</dbReference>
<comment type="cofactor">
    <cofactor evidence="1 6">
        <name>FAD</name>
        <dbReference type="ChEBI" id="CHEBI:57692"/>
    </cofactor>
</comment>
<dbReference type="Gene3D" id="1.20.140.10">
    <property type="entry name" value="Butyryl-CoA Dehydrogenase, subunit A, domain 3"/>
    <property type="match status" value="1"/>
</dbReference>
<sequence>MSVSFSEEREQLRGVMREFLADVAGEEAVRASMVTPTGWDPAVWRGLAEDLGVLGLGIPEELGGVGGGFAEIGVVFEESGAALLCAPHLATVAAAQALLAAGDDAAAADLLPPVASGTVATLAVTEADGRFEESSVRATAERGAGGWRISGTKMFVLDGATAELVLVAARTCGGVSLFAVDGDADGLRRVGLATLDQTRRQARLDLAGVPGRLIGAEGAAWPAVERAVRLAIVALAAEQVGGAGRVLDMAVEYAKTRVQFGRTIGSFQAIKHKCADVLVEVESARSAAYAAAAAADRPDDPELALVSSLAKAYCSDAYVHAAAENIQIHGGIGFTWEHPAHLYFKRAKSSRVLFGDPAYHRELLAQRL</sequence>
<dbReference type="InterPro" id="IPR046373">
    <property type="entry name" value="Acyl-CoA_Oxase/DH_mid-dom_sf"/>
</dbReference>
<dbReference type="Gene3D" id="2.40.110.10">
    <property type="entry name" value="Butyryl-CoA Dehydrogenase, subunit A, domain 2"/>
    <property type="match status" value="1"/>
</dbReference>
<accession>A0A937RCE8</accession>
<keyword evidence="11" id="KW-1185">Reference proteome</keyword>
<dbReference type="PANTHER" id="PTHR43884:SF20">
    <property type="entry name" value="ACYL-COA DEHYDROGENASE FADE28"/>
    <property type="match status" value="1"/>
</dbReference>
<dbReference type="EMBL" id="JAEACQ010000159">
    <property type="protein sequence ID" value="MBL7627282.1"/>
    <property type="molecule type" value="Genomic_DNA"/>
</dbReference>
<feature type="domain" description="Acyl-CoA oxidase/dehydrogenase middle" evidence="8">
    <location>
        <begin position="122"/>
        <end position="188"/>
    </location>
</feature>